<proteinExistence type="inferred from homology"/>
<evidence type="ECO:0000256" key="8">
    <source>
        <dbReference type="SAM" id="MobiDB-lite"/>
    </source>
</evidence>
<keyword evidence="5" id="KW-0970">Cilium biogenesis/degradation</keyword>
<dbReference type="InterPro" id="IPR027918">
    <property type="entry name" value="HYLS1_C_dom"/>
</dbReference>
<evidence type="ECO:0000313" key="10">
    <source>
        <dbReference type="EMBL" id="KAJ3644365.1"/>
    </source>
</evidence>
<feature type="compositionally biased region" description="Basic and acidic residues" evidence="8">
    <location>
        <begin position="67"/>
        <end position="84"/>
    </location>
</feature>
<evidence type="ECO:0000256" key="7">
    <source>
        <dbReference type="ARBA" id="ARBA00023273"/>
    </source>
</evidence>
<dbReference type="PANTHER" id="PTHR34174">
    <property type="entry name" value="HYDROLETHALUS SYNDROME PROTEIN 1"/>
    <property type="match status" value="1"/>
</dbReference>
<keyword evidence="4" id="KW-0963">Cytoplasm</keyword>
<dbReference type="GO" id="GO:0097730">
    <property type="term" value="C:non-motile cilium"/>
    <property type="evidence" value="ECO:0007669"/>
    <property type="project" value="TreeGrafter"/>
</dbReference>
<comment type="subcellular location">
    <subcellularLocation>
        <location evidence="2">Cell projection</location>
        <location evidence="2">Cilium</location>
    </subcellularLocation>
    <subcellularLocation>
        <location evidence="1">Cytoplasm</location>
        <location evidence="1">Cytoskeleton</location>
        <location evidence="1">Microtubule organizing center</location>
        <location evidence="1">Centrosome</location>
        <location evidence="1">Centriole</location>
    </subcellularLocation>
</comment>
<organism evidence="10 11">
    <name type="scientific">Zophobas morio</name>
    <dbReference type="NCBI Taxonomy" id="2755281"/>
    <lineage>
        <taxon>Eukaryota</taxon>
        <taxon>Metazoa</taxon>
        <taxon>Ecdysozoa</taxon>
        <taxon>Arthropoda</taxon>
        <taxon>Hexapoda</taxon>
        <taxon>Insecta</taxon>
        <taxon>Pterygota</taxon>
        <taxon>Neoptera</taxon>
        <taxon>Endopterygota</taxon>
        <taxon>Coleoptera</taxon>
        <taxon>Polyphaga</taxon>
        <taxon>Cucujiformia</taxon>
        <taxon>Tenebrionidae</taxon>
        <taxon>Zophobas</taxon>
    </lineage>
</organism>
<name>A0AA38HUM2_9CUCU</name>
<comment type="caution">
    <text evidence="10">The sequence shown here is derived from an EMBL/GenBank/DDBJ whole genome shotgun (WGS) entry which is preliminary data.</text>
</comment>
<feature type="domain" description="Centriolar and ciliogenesis-associated protein HYLS1 C-terminal" evidence="9">
    <location>
        <begin position="185"/>
        <end position="230"/>
    </location>
</feature>
<dbReference type="Pfam" id="PF15311">
    <property type="entry name" value="HYLS1_C"/>
    <property type="match status" value="1"/>
</dbReference>
<comment type="similarity">
    <text evidence="3">Belongs to the HYLS1 family.</text>
</comment>
<protein>
    <recommendedName>
        <fullName evidence="9">Centriolar and ciliogenesis-associated protein HYLS1 C-terminal domain-containing protein</fullName>
    </recommendedName>
</protein>
<dbReference type="EMBL" id="JALNTZ010000008">
    <property type="protein sequence ID" value="KAJ3644365.1"/>
    <property type="molecule type" value="Genomic_DNA"/>
</dbReference>
<dbReference type="GO" id="GO:0060271">
    <property type="term" value="P:cilium assembly"/>
    <property type="evidence" value="ECO:0007669"/>
    <property type="project" value="TreeGrafter"/>
</dbReference>
<accession>A0AA38HUM2</accession>
<dbReference type="PANTHER" id="PTHR34174:SF1">
    <property type="entry name" value="CENTRIOLAR AND CILIOGENESIS-ASSOCIATED PROTEIN HYLS1"/>
    <property type="match status" value="1"/>
</dbReference>
<gene>
    <name evidence="10" type="ORF">Zmor_027030</name>
</gene>
<dbReference type="AlphaFoldDB" id="A0AA38HUM2"/>
<feature type="region of interest" description="Disordered" evidence="8">
    <location>
        <begin position="51"/>
        <end position="86"/>
    </location>
</feature>
<evidence type="ECO:0000256" key="4">
    <source>
        <dbReference type="ARBA" id="ARBA00022490"/>
    </source>
</evidence>
<evidence type="ECO:0000256" key="2">
    <source>
        <dbReference type="ARBA" id="ARBA00004138"/>
    </source>
</evidence>
<keyword evidence="7" id="KW-0966">Cell projection</keyword>
<evidence type="ECO:0000256" key="1">
    <source>
        <dbReference type="ARBA" id="ARBA00004114"/>
    </source>
</evidence>
<evidence type="ECO:0000313" key="11">
    <source>
        <dbReference type="Proteomes" id="UP001168821"/>
    </source>
</evidence>
<dbReference type="GO" id="GO:0005814">
    <property type="term" value="C:centriole"/>
    <property type="evidence" value="ECO:0007669"/>
    <property type="project" value="UniProtKB-SubCell"/>
</dbReference>
<evidence type="ECO:0000256" key="3">
    <source>
        <dbReference type="ARBA" id="ARBA00010091"/>
    </source>
</evidence>
<reference evidence="10" key="1">
    <citation type="journal article" date="2023" name="G3 (Bethesda)">
        <title>Whole genome assemblies of Zophobas morio and Tenebrio molitor.</title>
        <authorList>
            <person name="Kaur S."/>
            <person name="Stinson S.A."/>
            <person name="diCenzo G.C."/>
        </authorList>
    </citation>
    <scope>NUCLEOTIDE SEQUENCE</scope>
    <source>
        <strain evidence="10">QUZm001</strain>
    </source>
</reference>
<sequence>MPTEITSREVLNCLNYLGYNNINAMQLKEFVQDLKKLIKYEERKKFAGNFQNESGEKQMENSSCRLADNESEKLPDTKDADTKKPRNPIDIFQSLYSHSTLSSKAKIVPKKESVISLYVRKNRCIHSCIQHNKENVISEESEDKFADAEEVELDTNPFQNKSNVVIDKKPTNVCKSKSSFIRPVMLTSQKSDPVALYHQYKAGWQRQKIPGECQRANLRWAVREKMLSRPRVGL</sequence>
<dbReference type="InterPro" id="IPR052319">
    <property type="entry name" value="Centriolar_ciliogenesis_assoc"/>
</dbReference>
<evidence type="ECO:0000256" key="6">
    <source>
        <dbReference type="ARBA" id="ARBA00023212"/>
    </source>
</evidence>
<dbReference type="Proteomes" id="UP001168821">
    <property type="component" value="Unassembled WGS sequence"/>
</dbReference>
<keyword evidence="11" id="KW-1185">Reference proteome</keyword>
<evidence type="ECO:0000256" key="5">
    <source>
        <dbReference type="ARBA" id="ARBA00022794"/>
    </source>
</evidence>
<keyword evidence="6" id="KW-0206">Cytoskeleton</keyword>
<evidence type="ECO:0000259" key="9">
    <source>
        <dbReference type="Pfam" id="PF15311"/>
    </source>
</evidence>